<name>A0A9W9HZN9_9EURO</name>
<dbReference type="EMBL" id="JAPQKO010000005">
    <property type="protein sequence ID" value="KAJ5161229.1"/>
    <property type="molecule type" value="Genomic_DNA"/>
</dbReference>
<gene>
    <name evidence="2" type="ORF">N7492_006621</name>
</gene>
<dbReference type="SUPFAM" id="SSF55486">
    <property type="entry name" value="Metalloproteases ('zincins'), catalytic domain"/>
    <property type="match status" value="1"/>
</dbReference>
<dbReference type="Proteomes" id="UP001146351">
    <property type="component" value="Unassembled WGS sequence"/>
</dbReference>
<sequence>MWLGLYVTSFLLQIWAFSALVWSFPHHELKPREDTQAEAEKYFKIMKPRLPGRCEGDFVETMVGDANALIDDAIMALGVLLLQEIPNNPQFMTWADKAADIWGSRHVQDEESLRLADGQQALKKALNNFKLAREYLDSKSIILTCGDSQWKWARTLREAEIPTHPGDIWNADTSIAQFYNLPVAQYPGLWFNPFLQNYASEIPQNLDANGMPGRTSFCNKGQRATDATPAKGYDLGKAVHHAHAIVICDVTLDPQFTESLADVVDKESISPRTTQHVDIYNVAGVTLVHEIMHIISDQIIDQLVTEANGETIRAYGWDMCVRVMQSGKALYNADSYALFALAVELAPTEC</sequence>
<accession>A0A9W9HZN9</accession>
<dbReference type="InterPro" id="IPR024079">
    <property type="entry name" value="MetalloPept_cat_dom_sf"/>
</dbReference>
<reference evidence="2" key="1">
    <citation type="submission" date="2022-11" db="EMBL/GenBank/DDBJ databases">
        <authorList>
            <person name="Petersen C."/>
        </authorList>
    </citation>
    <scope>NUCLEOTIDE SEQUENCE</scope>
    <source>
        <strain evidence="2">IBT 21917</strain>
    </source>
</reference>
<keyword evidence="3" id="KW-1185">Reference proteome</keyword>
<evidence type="ECO:0008006" key="4">
    <source>
        <dbReference type="Google" id="ProtNLM"/>
    </source>
</evidence>
<evidence type="ECO:0000256" key="1">
    <source>
        <dbReference type="SAM" id="SignalP"/>
    </source>
</evidence>
<reference evidence="2" key="2">
    <citation type="journal article" date="2023" name="IMA Fungus">
        <title>Comparative genomic study of the Penicillium genus elucidates a diverse pangenome and 15 lateral gene transfer events.</title>
        <authorList>
            <person name="Petersen C."/>
            <person name="Sorensen T."/>
            <person name="Nielsen M.R."/>
            <person name="Sondergaard T.E."/>
            <person name="Sorensen J.L."/>
            <person name="Fitzpatrick D.A."/>
            <person name="Frisvad J.C."/>
            <person name="Nielsen K.L."/>
        </authorList>
    </citation>
    <scope>NUCLEOTIDE SEQUENCE</scope>
    <source>
        <strain evidence="2">IBT 21917</strain>
    </source>
</reference>
<feature type="signal peptide" evidence="1">
    <location>
        <begin position="1"/>
        <end position="23"/>
    </location>
</feature>
<dbReference type="AlphaFoldDB" id="A0A9W9HZN9"/>
<keyword evidence="1" id="KW-0732">Signal</keyword>
<organism evidence="2 3">
    <name type="scientific">Penicillium capsulatum</name>
    <dbReference type="NCBI Taxonomy" id="69766"/>
    <lineage>
        <taxon>Eukaryota</taxon>
        <taxon>Fungi</taxon>
        <taxon>Dikarya</taxon>
        <taxon>Ascomycota</taxon>
        <taxon>Pezizomycotina</taxon>
        <taxon>Eurotiomycetes</taxon>
        <taxon>Eurotiomycetidae</taxon>
        <taxon>Eurotiales</taxon>
        <taxon>Aspergillaceae</taxon>
        <taxon>Penicillium</taxon>
    </lineage>
</organism>
<dbReference type="Gene3D" id="3.40.390.10">
    <property type="entry name" value="Collagenase (Catalytic Domain)"/>
    <property type="match status" value="1"/>
</dbReference>
<dbReference type="OrthoDB" id="4804857at2759"/>
<dbReference type="GO" id="GO:0008237">
    <property type="term" value="F:metallopeptidase activity"/>
    <property type="evidence" value="ECO:0007669"/>
    <property type="project" value="InterPro"/>
</dbReference>
<proteinExistence type="predicted"/>
<feature type="chain" id="PRO_5040741758" description="Lysine-specific metallo-endopeptidase domain-containing protein" evidence="1">
    <location>
        <begin position="24"/>
        <end position="350"/>
    </location>
</feature>
<evidence type="ECO:0000313" key="2">
    <source>
        <dbReference type="EMBL" id="KAJ5161229.1"/>
    </source>
</evidence>
<protein>
    <recommendedName>
        <fullName evidence="4">Lysine-specific metallo-endopeptidase domain-containing protein</fullName>
    </recommendedName>
</protein>
<evidence type="ECO:0000313" key="3">
    <source>
        <dbReference type="Proteomes" id="UP001146351"/>
    </source>
</evidence>
<comment type="caution">
    <text evidence="2">The sequence shown here is derived from an EMBL/GenBank/DDBJ whole genome shotgun (WGS) entry which is preliminary data.</text>
</comment>